<comment type="caution">
    <text evidence="2">The sequence shown here is derived from an EMBL/GenBank/DDBJ whole genome shotgun (WGS) entry which is preliminary data.</text>
</comment>
<evidence type="ECO:0000313" key="3">
    <source>
        <dbReference type="Proteomes" id="UP001342826"/>
    </source>
</evidence>
<dbReference type="EMBL" id="JARTFS010000006">
    <property type="protein sequence ID" value="MED4401726.1"/>
    <property type="molecule type" value="Genomic_DNA"/>
</dbReference>
<evidence type="ECO:0000313" key="2">
    <source>
        <dbReference type="EMBL" id="MED4401726.1"/>
    </source>
</evidence>
<dbReference type="Gene3D" id="1.10.220.80">
    <property type="entry name" value="BH2638-like"/>
    <property type="match status" value="1"/>
</dbReference>
<proteinExistence type="inferred from homology"/>
<dbReference type="NCBIfam" id="NF003353">
    <property type="entry name" value="PRK04387.1"/>
    <property type="match status" value="1"/>
</dbReference>
<dbReference type="Proteomes" id="UP001342826">
    <property type="component" value="Unassembled WGS sequence"/>
</dbReference>
<name>A0ABU6P0R1_9BACI</name>
<dbReference type="InterPro" id="IPR023324">
    <property type="entry name" value="BH2638-like_sf"/>
</dbReference>
<dbReference type="RefSeq" id="WP_066231446.1">
    <property type="nucleotide sequence ID" value="NZ_JARTFQ010000006.1"/>
</dbReference>
<sequence length="89" mass="10628">MEYQYPISYDWTTEETVAVIHFFESVERAYEKGIDRQQLMDAYREFKQIVPSKAEEKQICKEFEESSGYSAYRAVKKAKEAENEDRIKI</sequence>
<comment type="similarity">
    <text evidence="1">Belongs to the UPF0223 family.</text>
</comment>
<reference evidence="2 3" key="1">
    <citation type="submission" date="2023-03" db="EMBL/GenBank/DDBJ databases">
        <title>Bacillus Genome Sequencing.</title>
        <authorList>
            <person name="Dunlap C."/>
        </authorList>
    </citation>
    <scope>NUCLEOTIDE SEQUENCE [LARGE SCALE GENOMIC DNA]</scope>
    <source>
        <strain evidence="2 3">NRS-1717</strain>
    </source>
</reference>
<dbReference type="Pfam" id="PF05256">
    <property type="entry name" value="UPF0223"/>
    <property type="match status" value="1"/>
</dbReference>
<organism evidence="2 3">
    <name type="scientific">Metabacillus fastidiosus</name>
    <dbReference type="NCBI Taxonomy" id="1458"/>
    <lineage>
        <taxon>Bacteria</taxon>
        <taxon>Bacillati</taxon>
        <taxon>Bacillota</taxon>
        <taxon>Bacilli</taxon>
        <taxon>Bacillales</taxon>
        <taxon>Bacillaceae</taxon>
        <taxon>Metabacillus</taxon>
    </lineage>
</organism>
<dbReference type="GeneID" id="301141821"/>
<protein>
    <recommendedName>
        <fullName evidence="1">UPF0223 protein P9271_10400</fullName>
    </recommendedName>
</protein>
<dbReference type="PIRSF" id="PIRSF037260">
    <property type="entry name" value="UPF0223"/>
    <property type="match status" value="1"/>
</dbReference>
<evidence type="ECO:0000256" key="1">
    <source>
        <dbReference type="HAMAP-Rule" id="MF_01041"/>
    </source>
</evidence>
<dbReference type="HAMAP" id="MF_01041">
    <property type="entry name" value="UPF0223"/>
    <property type="match status" value="1"/>
</dbReference>
<gene>
    <name evidence="2" type="ORF">P9271_10400</name>
</gene>
<accession>A0ABU6P0R1</accession>
<dbReference type="InterPro" id="IPR007920">
    <property type="entry name" value="UPF0223"/>
</dbReference>
<keyword evidence="3" id="KW-1185">Reference proteome</keyword>
<dbReference type="SUPFAM" id="SSF158504">
    <property type="entry name" value="BH2638-like"/>
    <property type="match status" value="1"/>
</dbReference>